<dbReference type="Pfam" id="PF25320">
    <property type="entry name" value="TELO2_ARM"/>
    <property type="match status" value="1"/>
</dbReference>
<feature type="compositionally biased region" description="Acidic residues" evidence="4">
    <location>
        <begin position="518"/>
        <end position="530"/>
    </location>
</feature>
<feature type="region of interest" description="Disordered" evidence="4">
    <location>
        <begin position="495"/>
        <end position="530"/>
    </location>
</feature>
<dbReference type="SUPFAM" id="SSF48371">
    <property type="entry name" value="ARM repeat"/>
    <property type="match status" value="1"/>
</dbReference>
<feature type="domain" description="Telomere length regulation protein conserved" evidence="5">
    <location>
        <begin position="545"/>
        <end position="653"/>
    </location>
</feature>
<evidence type="ECO:0000259" key="5">
    <source>
        <dbReference type="Pfam" id="PF10193"/>
    </source>
</evidence>
<dbReference type="Proteomes" id="UP001208570">
    <property type="component" value="Unassembled WGS sequence"/>
</dbReference>
<dbReference type="GO" id="GO:0005829">
    <property type="term" value="C:cytosol"/>
    <property type="evidence" value="ECO:0007669"/>
    <property type="project" value="TreeGrafter"/>
</dbReference>
<evidence type="ECO:0000256" key="2">
    <source>
        <dbReference type="ARBA" id="ARBA00006133"/>
    </source>
</evidence>
<dbReference type="InterPro" id="IPR051970">
    <property type="entry name" value="TEL2_Regulation"/>
</dbReference>
<evidence type="ECO:0000256" key="1">
    <source>
        <dbReference type="ARBA" id="ARBA00004496"/>
    </source>
</evidence>
<evidence type="ECO:0000256" key="3">
    <source>
        <dbReference type="ARBA" id="ARBA00022490"/>
    </source>
</evidence>
<evidence type="ECO:0008006" key="9">
    <source>
        <dbReference type="Google" id="ProtNLM"/>
    </source>
</evidence>
<gene>
    <name evidence="7" type="ORF">LSH36_46g03022</name>
</gene>
<evidence type="ECO:0000313" key="8">
    <source>
        <dbReference type="Proteomes" id="UP001208570"/>
    </source>
</evidence>
<dbReference type="Gene3D" id="1.25.40.720">
    <property type="entry name" value="Telomere length regulation protein 2, C-terminal domain"/>
    <property type="match status" value="1"/>
</dbReference>
<keyword evidence="3" id="KW-0963">Cytoplasm</keyword>
<protein>
    <recommendedName>
        <fullName evidence="9">Telomere length regulation protein TEL2 homolog</fullName>
    </recommendedName>
</protein>
<dbReference type="InterPro" id="IPR016024">
    <property type="entry name" value="ARM-type_fold"/>
</dbReference>
<dbReference type="FunFam" id="1.25.40.720:FF:000001">
    <property type="entry name" value="Telomere length regulation protein TEL2"/>
    <property type="match status" value="1"/>
</dbReference>
<dbReference type="EMBL" id="JAODUP010000046">
    <property type="protein sequence ID" value="KAK2165697.1"/>
    <property type="molecule type" value="Genomic_DNA"/>
</dbReference>
<dbReference type="InterPro" id="IPR019337">
    <property type="entry name" value="Telomere_length_regulation_dom"/>
</dbReference>
<dbReference type="GO" id="GO:0051879">
    <property type="term" value="F:Hsp90 protein binding"/>
    <property type="evidence" value="ECO:0007669"/>
    <property type="project" value="TreeGrafter"/>
</dbReference>
<dbReference type="PANTHER" id="PTHR15830">
    <property type="entry name" value="TELOMERE LENGTH REGULATION PROTEIN TEL2 FAMILY MEMBER"/>
    <property type="match status" value="1"/>
</dbReference>
<dbReference type="InterPro" id="IPR057348">
    <property type="entry name" value="TELO2_ARM"/>
</dbReference>
<evidence type="ECO:0000256" key="4">
    <source>
        <dbReference type="SAM" id="MobiDB-lite"/>
    </source>
</evidence>
<sequence length="736" mass="84137">MDDNCLNLRRFVRQSLNVLSQPRNDAEVTSTLTCLLHLASGKYHKQYCQQLAHFDIDQDNFLFAVVEFHKNHYVNVLEFLVDRFTVEWMSLLPKRENGVKLLNQIFIKGPPDLVLIVLGQSISDPGVSYRLNKCIDLLEQLLLLHIEDILWNQCQLLRDDPLRQLWPDIIKFLATIPDRVTAKQEKETSLFFYPIQYVPYLCQAIYKCLQKVHDRIQLDQSCSVEFLSQLVGKLATTGYKEILWGTLLPPIENHLYSDAIWCRVCERWISQIPDRCLESVIVPLIEQASWYGIVGKFLGDSVLNNQKLRFLLMNKLLLVRHYQQSKIPQNILGYLSNSPRTKHLLIQTLHTLIEVWGDSSVLKHTSYEKHFYLSRAIIVCLAFIEDTDKARLKNELLPKLMTALQCHLESALPKIRHLGMVVAECLTSTLDPDGEELKFNADILGFFTFGGCSAQLASTKVATKYDTDEDLKQLKQLLIKPVNPGTSYTERELPEKLGTDQGNSAPEQVAGINTETKEIEELDSDDDLEPYDMSEDVKMTKFKTPVYLRDCMEGLISSDEPERVETCIQTAESLVYKHPANAIEIAVEFTKVLLHLQDNYAMQGFSSSRHKAMVALACVAPQMVAEYLGKEFYARNYNIRQRIDILEVLSAAAQKLTNPSGNIVSGTSKSSEMLIHEVTREKTEPDSWREIVDKRIEAKTRRFSKGRLAAASVESENKFAPVAGYFFFPLLQVFDR</sequence>
<dbReference type="GO" id="GO:0051083">
    <property type="term" value="P:'de novo' cotranslational protein folding"/>
    <property type="evidence" value="ECO:0007669"/>
    <property type="project" value="TreeGrafter"/>
</dbReference>
<feature type="compositionally biased region" description="Polar residues" evidence="4">
    <location>
        <begin position="500"/>
        <end position="514"/>
    </location>
</feature>
<organism evidence="7 8">
    <name type="scientific">Paralvinella palmiformis</name>
    <dbReference type="NCBI Taxonomy" id="53620"/>
    <lineage>
        <taxon>Eukaryota</taxon>
        <taxon>Metazoa</taxon>
        <taxon>Spiralia</taxon>
        <taxon>Lophotrochozoa</taxon>
        <taxon>Annelida</taxon>
        <taxon>Polychaeta</taxon>
        <taxon>Sedentaria</taxon>
        <taxon>Canalipalpata</taxon>
        <taxon>Terebellida</taxon>
        <taxon>Terebelliformia</taxon>
        <taxon>Alvinellidae</taxon>
        <taxon>Paralvinella</taxon>
    </lineage>
</organism>
<comment type="similarity">
    <text evidence="2">Belongs to the TEL2 family.</text>
</comment>
<keyword evidence="8" id="KW-1185">Reference proteome</keyword>
<evidence type="ECO:0000313" key="7">
    <source>
        <dbReference type="EMBL" id="KAK2165697.1"/>
    </source>
</evidence>
<feature type="domain" description="TELO2 ARM repeat" evidence="6">
    <location>
        <begin position="337"/>
        <end position="433"/>
    </location>
</feature>
<comment type="caution">
    <text evidence="7">The sequence shown here is derived from an EMBL/GenBank/DDBJ whole genome shotgun (WGS) entry which is preliminary data.</text>
</comment>
<reference evidence="7" key="1">
    <citation type="journal article" date="2023" name="Mol. Biol. Evol.">
        <title>Third-Generation Sequencing Reveals the Adaptive Role of the Epigenome in Three Deep-Sea Polychaetes.</title>
        <authorList>
            <person name="Perez M."/>
            <person name="Aroh O."/>
            <person name="Sun Y."/>
            <person name="Lan Y."/>
            <person name="Juniper S.K."/>
            <person name="Young C.R."/>
            <person name="Angers B."/>
            <person name="Qian P.Y."/>
        </authorList>
    </citation>
    <scope>NUCLEOTIDE SEQUENCE</scope>
    <source>
        <strain evidence="7">P08H-3</strain>
    </source>
</reference>
<comment type="subcellular location">
    <subcellularLocation>
        <location evidence="1">Cytoplasm</location>
    </subcellularLocation>
</comment>
<name>A0AAD9NCX6_9ANNE</name>
<dbReference type="GO" id="GO:0042162">
    <property type="term" value="F:telomeric DNA binding"/>
    <property type="evidence" value="ECO:0007669"/>
    <property type="project" value="TreeGrafter"/>
</dbReference>
<dbReference type="Pfam" id="PF10193">
    <property type="entry name" value="Telomere_reg-2"/>
    <property type="match status" value="1"/>
</dbReference>
<evidence type="ECO:0000259" key="6">
    <source>
        <dbReference type="Pfam" id="PF25320"/>
    </source>
</evidence>
<dbReference type="PANTHER" id="PTHR15830:SF10">
    <property type="entry name" value="TELOMERE LENGTH REGULATION PROTEIN TEL2 HOMOLOG"/>
    <property type="match status" value="1"/>
</dbReference>
<dbReference type="InterPro" id="IPR038528">
    <property type="entry name" value="TEL2_C_sf"/>
</dbReference>
<dbReference type="AlphaFoldDB" id="A0AAD9NCX6"/>
<accession>A0AAD9NCX6</accession>
<proteinExistence type="inferred from homology"/>